<dbReference type="AlphaFoldDB" id="A0AA51YMA6"/>
<proteinExistence type="predicted"/>
<dbReference type="RefSeq" id="WP_309311196.1">
    <property type="nucleotide sequence ID" value="NZ_CP133592.1"/>
</dbReference>
<dbReference type="GeneID" id="84231318"/>
<dbReference type="KEGG" id="mseb:RE474_01335"/>
<accession>A0AA51YMA6</accession>
<protein>
    <submittedName>
        <fullName evidence="2">Uncharacterized protein</fullName>
    </submittedName>
</protein>
<organism evidence="2 3">
    <name type="scientific">Methanolobus sediminis</name>
    <dbReference type="NCBI Taxonomy" id="3072978"/>
    <lineage>
        <taxon>Archaea</taxon>
        <taxon>Methanobacteriati</taxon>
        <taxon>Methanobacteriota</taxon>
        <taxon>Stenosarchaea group</taxon>
        <taxon>Methanomicrobia</taxon>
        <taxon>Methanosarcinales</taxon>
        <taxon>Methanosarcinaceae</taxon>
        <taxon>Methanolobus</taxon>
    </lineage>
</organism>
<evidence type="ECO:0000313" key="2">
    <source>
        <dbReference type="EMBL" id="WMW25393.1"/>
    </source>
</evidence>
<feature type="transmembrane region" description="Helical" evidence="1">
    <location>
        <begin position="7"/>
        <end position="26"/>
    </location>
</feature>
<evidence type="ECO:0000313" key="3">
    <source>
        <dbReference type="Proteomes" id="UP001182908"/>
    </source>
</evidence>
<evidence type="ECO:0000256" key="1">
    <source>
        <dbReference type="SAM" id="Phobius"/>
    </source>
</evidence>
<gene>
    <name evidence="2" type="ORF">RE474_01335</name>
</gene>
<dbReference type="EMBL" id="CP133592">
    <property type="protein sequence ID" value="WMW25393.1"/>
    <property type="molecule type" value="Genomic_DNA"/>
</dbReference>
<keyword evidence="1" id="KW-0472">Membrane</keyword>
<keyword evidence="3" id="KW-1185">Reference proteome</keyword>
<keyword evidence="1" id="KW-1133">Transmembrane helix</keyword>
<dbReference type="Proteomes" id="UP001182908">
    <property type="component" value="Chromosome"/>
</dbReference>
<name>A0AA51YMA6_9EURY</name>
<sequence>MRDKKYSMILVFFIFIAIAISMIAIMTENVYEPEIEMINIDNIEKSTSGITDVWPFKTMIITLDPDEFNDTANEGIIKLSLPDNELELHLAEQSITEEQRKIKIINESGIFILGGPEFHTYKGKVAGYENSTVSLTIHRNILFGTIDIEENPYHIEVTRKSIEGKMILALYRQADVIEQNIKPATL</sequence>
<keyword evidence="1" id="KW-0812">Transmembrane</keyword>
<reference evidence="2 3" key="1">
    <citation type="submission" date="2023-08" db="EMBL/GenBank/DDBJ databases">
        <title>Methanolobus mangrovi sp. nov. and Methanolobus sediminis sp. nov, two novel methylotrophic methanogens isolated from mangrove sediments in China.</title>
        <authorList>
            <person name="Zhou J."/>
        </authorList>
    </citation>
    <scope>NUCLEOTIDE SEQUENCE [LARGE SCALE GENOMIC DNA]</scope>
    <source>
        <strain evidence="2 3">FTZ6</strain>
    </source>
</reference>